<comment type="similarity">
    <text evidence="8">Belongs to the FtsL family.</text>
</comment>
<comment type="subunit">
    <text evidence="8">Part of a complex composed of FtsB, FtsL and FtsQ.</text>
</comment>
<name>A0A2T4ID33_9RHOO</name>
<dbReference type="HAMAP" id="MF_00910">
    <property type="entry name" value="FtsL"/>
    <property type="match status" value="1"/>
</dbReference>
<keyword evidence="10" id="KW-0175">Coiled coil</keyword>
<dbReference type="GO" id="GO:0043093">
    <property type="term" value="P:FtsZ-dependent cytokinesis"/>
    <property type="evidence" value="ECO:0007669"/>
    <property type="project" value="UniProtKB-UniRule"/>
</dbReference>
<dbReference type="Pfam" id="PF04999">
    <property type="entry name" value="FtsL"/>
    <property type="match status" value="1"/>
</dbReference>
<keyword evidence="6 8" id="KW-0472">Membrane</keyword>
<reference evidence="11 12" key="2">
    <citation type="submission" date="2018-04" db="EMBL/GenBank/DDBJ databases">
        <title>Thauera lacus sp. nov., isolated from an saline lake in Inner Mongolia, China.</title>
        <authorList>
            <person name="Liang Q.-Y."/>
        </authorList>
    </citation>
    <scope>NUCLEOTIDE SEQUENCE [LARGE SCALE GENOMIC DNA]</scope>
    <source>
        <strain evidence="11 12">D20</strain>
    </source>
</reference>
<keyword evidence="12" id="KW-1185">Reference proteome</keyword>
<dbReference type="Proteomes" id="UP000241193">
    <property type="component" value="Unassembled WGS sequence"/>
</dbReference>
<evidence type="ECO:0000256" key="7">
    <source>
        <dbReference type="ARBA" id="ARBA00023306"/>
    </source>
</evidence>
<evidence type="ECO:0000256" key="1">
    <source>
        <dbReference type="ARBA" id="ARBA00004401"/>
    </source>
</evidence>
<evidence type="ECO:0000256" key="8">
    <source>
        <dbReference type="HAMAP-Rule" id="MF_00910"/>
    </source>
</evidence>
<keyword evidence="8" id="KW-0997">Cell inner membrane</keyword>
<evidence type="ECO:0000256" key="3">
    <source>
        <dbReference type="ARBA" id="ARBA00022618"/>
    </source>
</evidence>
<evidence type="ECO:0000256" key="10">
    <source>
        <dbReference type="SAM" id="Coils"/>
    </source>
</evidence>
<evidence type="ECO:0000313" key="11">
    <source>
        <dbReference type="EMBL" id="PTD95648.1"/>
    </source>
</evidence>
<feature type="coiled-coil region" evidence="10">
    <location>
        <begin position="26"/>
        <end position="53"/>
    </location>
</feature>
<dbReference type="RefSeq" id="WP_107494168.1">
    <property type="nucleotide sequence ID" value="NZ_PZKC01000011.1"/>
</dbReference>
<dbReference type="AlphaFoldDB" id="A0A2T4ID33"/>
<comment type="caution">
    <text evidence="11">The sequence shown here is derived from an EMBL/GenBank/DDBJ whole genome shotgun (WGS) entry which is preliminary data.</text>
</comment>
<sequence>MIRADAFLLSLVVISALGVVAAQHQSRQLFSELERQQARARALEVEWGQLQLEQSTLAAHVRIERLARDTLGLRMPPPGQMIVVEPVQ</sequence>
<comment type="function">
    <text evidence="8">Essential cell division protein. May link together the upstream cell division proteins, which are predominantly cytoplasmic, with the downstream cell division proteins, which are predominantly periplasmic.</text>
</comment>
<protein>
    <recommendedName>
        <fullName evidence="8 9">Cell division protein FtsL</fullName>
    </recommendedName>
</protein>
<dbReference type="GO" id="GO:0032153">
    <property type="term" value="C:cell division site"/>
    <property type="evidence" value="ECO:0007669"/>
    <property type="project" value="UniProtKB-UniRule"/>
</dbReference>
<evidence type="ECO:0000313" key="12">
    <source>
        <dbReference type="Proteomes" id="UP000241193"/>
    </source>
</evidence>
<organism evidence="11 12">
    <name type="scientific">Pseudothauera lacus</name>
    <dbReference type="NCBI Taxonomy" id="2136175"/>
    <lineage>
        <taxon>Bacteria</taxon>
        <taxon>Pseudomonadati</taxon>
        <taxon>Pseudomonadota</taxon>
        <taxon>Betaproteobacteria</taxon>
        <taxon>Rhodocyclales</taxon>
        <taxon>Zoogloeaceae</taxon>
        <taxon>Pseudothauera</taxon>
    </lineage>
</organism>
<accession>A0A2T4ID33</accession>
<evidence type="ECO:0000256" key="4">
    <source>
        <dbReference type="ARBA" id="ARBA00022692"/>
    </source>
</evidence>
<keyword evidence="2 8" id="KW-1003">Cell membrane</keyword>
<keyword evidence="5 8" id="KW-1133">Transmembrane helix</keyword>
<evidence type="ECO:0000256" key="6">
    <source>
        <dbReference type="ARBA" id="ARBA00023136"/>
    </source>
</evidence>
<keyword evidence="4 8" id="KW-0812">Transmembrane</keyword>
<evidence type="ECO:0000256" key="2">
    <source>
        <dbReference type="ARBA" id="ARBA00022475"/>
    </source>
</evidence>
<reference evidence="11 12" key="1">
    <citation type="submission" date="2018-03" db="EMBL/GenBank/DDBJ databases">
        <authorList>
            <person name="Keele B.F."/>
        </authorList>
    </citation>
    <scope>NUCLEOTIDE SEQUENCE [LARGE SCALE GENOMIC DNA]</scope>
    <source>
        <strain evidence="11 12">D20</strain>
    </source>
</reference>
<gene>
    <name evidence="8 11" type="primary">ftsL</name>
    <name evidence="11" type="ORF">C8261_13070</name>
</gene>
<evidence type="ECO:0000256" key="9">
    <source>
        <dbReference type="NCBIfam" id="TIGR02209"/>
    </source>
</evidence>
<comment type="subcellular location">
    <subcellularLocation>
        <location evidence="8">Cell inner membrane</location>
        <topology evidence="8">Single-pass type II membrane protein</topology>
    </subcellularLocation>
    <subcellularLocation>
        <location evidence="1">Cell membrane</location>
        <topology evidence="1">Single-pass type II membrane protein</topology>
    </subcellularLocation>
    <text evidence="8">Localizes to the division septum where it forms a ring structure.</text>
</comment>
<dbReference type="PANTHER" id="PTHR37479">
    <property type="entry name" value="CELL DIVISION PROTEIN FTSL"/>
    <property type="match status" value="1"/>
</dbReference>
<dbReference type="EMBL" id="PZKC01000011">
    <property type="protein sequence ID" value="PTD95648.1"/>
    <property type="molecule type" value="Genomic_DNA"/>
</dbReference>
<keyword evidence="7 8" id="KW-0131">Cell cycle</keyword>
<proteinExistence type="inferred from homology"/>
<dbReference type="GO" id="GO:0005886">
    <property type="term" value="C:plasma membrane"/>
    <property type="evidence" value="ECO:0007669"/>
    <property type="project" value="UniProtKB-SubCell"/>
</dbReference>
<dbReference type="PANTHER" id="PTHR37479:SF1">
    <property type="entry name" value="CELL DIVISION PROTEIN FTSL"/>
    <property type="match status" value="1"/>
</dbReference>
<dbReference type="InterPro" id="IPR011922">
    <property type="entry name" value="Cell_div_FtsL"/>
</dbReference>
<evidence type="ECO:0000256" key="5">
    <source>
        <dbReference type="ARBA" id="ARBA00022989"/>
    </source>
</evidence>
<keyword evidence="3 8" id="KW-0132">Cell division</keyword>
<dbReference type="NCBIfam" id="TIGR02209">
    <property type="entry name" value="ftsL_broad"/>
    <property type="match status" value="1"/>
</dbReference>
<dbReference type="OrthoDB" id="5298556at2"/>